<keyword evidence="6" id="KW-1185">Reference proteome</keyword>
<name>A0ABR0BLV5_PURLI</name>
<keyword evidence="4" id="KW-0732">Signal</keyword>
<dbReference type="PRINTS" id="PR00081">
    <property type="entry name" value="GDHRDH"/>
</dbReference>
<comment type="similarity">
    <text evidence="1">Belongs to the short-chain dehydrogenases/reductases (SDR) family.</text>
</comment>
<evidence type="ECO:0008006" key="7">
    <source>
        <dbReference type="Google" id="ProtNLM"/>
    </source>
</evidence>
<evidence type="ECO:0000256" key="1">
    <source>
        <dbReference type="ARBA" id="ARBA00006484"/>
    </source>
</evidence>
<evidence type="ECO:0000313" key="6">
    <source>
        <dbReference type="Proteomes" id="UP001287286"/>
    </source>
</evidence>
<keyword evidence="3" id="KW-0560">Oxidoreductase</keyword>
<proteinExistence type="inferred from homology"/>
<dbReference type="PROSITE" id="PS00061">
    <property type="entry name" value="ADH_SHORT"/>
    <property type="match status" value="1"/>
</dbReference>
<organism evidence="5 6">
    <name type="scientific">Purpureocillium lilacinum</name>
    <name type="common">Paecilomyces lilacinus</name>
    <dbReference type="NCBI Taxonomy" id="33203"/>
    <lineage>
        <taxon>Eukaryota</taxon>
        <taxon>Fungi</taxon>
        <taxon>Dikarya</taxon>
        <taxon>Ascomycota</taxon>
        <taxon>Pezizomycotina</taxon>
        <taxon>Sordariomycetes</taxon>
        <taxon>Hypocreomycetidae</taxon>
        <taxon>Hypocreales</taxon>
        <taxon>Ophiocordycipitaceae</taxon>
        <taxon>Purpureocillium</taxon>
    </lineage>
</organism>
<dbReference type="Proteomes" id="UP001287286">
    <property type="component" value="Unassembled WGS sequence"/>
</dbReference>
<accession>A0ABR0BLV5</accession>
<feature type="signal peptide" evidence="4">
    <location>
        <begin position="1"/>
        <end position="19"/>
    </location>
</feature>
<feature type="chain" id="PRO_5045789679" description="Short chain dehydrogenase/reductase family oxidoreductase" evidence="4">
    <location>
        <begin position="20"/>
        <end position="597"/>
    </location>
</feature>
<protein>
    <recommendedName>
        <fullName evidence="7">Short chain dehydrogenase/reductase family oxidoreductase</fullName>
    </recommendedName>
</protein>
<dbReference type="Pfam" id="PF00106">
    <property type="entry name" value="adh_short"/>
    <property type="match status" value="1"/>
</dbReference>
<dbReference type="PANTHER" id="PTHR44229:SF4">
    <property type="entry name" value="15-HYDROXYPROSTAGLANDIN DEHYDROGENASE [NAD(+)]"/>
    <property type="match status" value="1"/>
</dbReference>
<evidence type="ECO:0000256" key="2">
    <source>
        <dbReference type="ARBA" id="ARBA00022857"/>
    </source>
</evidence>
<dbReference type="InterPro" id="IPR020904">
    <property type="entry name" value="Sc_DH/Rdtase_CS"/>
</dbReference>
<keyword evidence="2" id="KW-0521">NADP</keyword>
<reference evidence="5 6" key="1">
    <citation type="journal article" date="2024" name="Microbiol. Resour. Announc.">
        <title>Genome annotations for the ascomycete fungi Trichoderma harzianum, Trichoderma aggressivum, and Purpureocillium lilacinum.</title>
        <authorList>
            <person name="Beijen E.P.W."/>
            <person name="Ohm R.A."/>
        </authorList>
    </citation>
    <scope>NUCLEOTIDE SEQUENCE [LARGE SCALE GENOMIC DNA]</scope>
    <source>
        <strain evidence="5 6">CBS 150709</strain>
    </source>
</reference>
<dbReference type="PANTHER" id="PTHR44229">
    <property type="entry name" value="15-HYDROXYPROSTAGLANDIN DEHYDROGENASE [NAD(+)]"/>
    <property type="match status" value="1"/>
</dbReference>
<evidence type="ECO:0000256" key="3">
    <source>
        <dbReference type="ARBA" id="ARBA00023002"/>
    </source>
</evidence>
<gene>
    <name evidence="5" type="ORF">Purlil1_10663</name>
</gene>
<evidence type="ECO:0000256" key="4">
    <source>
        <dbReference type="SAM" id="SignalP"/>
    </source>
</evidence>
<comment type="caution">
    <text evidence="5">The sequence shown here is derived from an EMBL/GenBank/DDBJ whole genome shotgun (WGS) entry which is preliminary data.</text>
</comment>
<dbReference type="EMBL" id="JAWRVI010000056">
    <property type="protein sequence ID" value="KAK4083426.1"/>
    <property type="molecule type" value="Genomic_DNA"/>
</dbReference>
<dbReference type="InterPro" id="IPR002347">
    <property type="entry name" value="SDR_fam"/>
</dbReference>
<dbReference type="Gene3D" id="3.40.50.720">
    <property type="entry name" value="NAD(P)-binding Rossmann-like Domain"/>
    <property type="match status" value="1"/>
</dbReference>
<evidence type="ECO:0000313" key="5">
    <source>
        <dbReference type="EMBL" id="KAK4083426.1"/>
    </source>
</evidence>
<sequence>MKATAYIFSLCCALPAAMGLVAPRNGFAVHVPSWQFQVTPGGETVVLNGTIEEARAQLLKLNPNWDSDFPRKNTTELKKREADFPPNAKFNCDSKRGFGGAGVLQGIVNDLDYSRDIPLLPWGPGTCAQVACRWDTAVWWCNDNFRLFALDSYSRIANGVSFIYSHCYVPSKDATVAGQVFHRENWNVIKLDLPPQDSRTGPSLQRPQVTRTHVIVWCGVLRLPDLSRLRGGGKASKVASEATNRLSGRHTKIADDCDIPALNYQPRASRSFIMTTETPVPFFVPGKSAIITGAGSGINLAFAALLLNRGCNVVFADLSLRPEAEVLISQYGGRERSPRAVFVRADVTLWADLRRMFEVAVSEFGSFDIVCPGAGVFEPSWSNFWHPPGSPESKDSIEGNSYALLDINVTHPIRTTQLALQLWLHPPQSGSMAYPSPERVSVQNPKRVILISSIAAQLPAFLAPLYGASKYAISGFTRCLAPLEPKLGVRVNAVAPGLVRTPLWTDNPEKLAYIDEEKDGWVTPEEVARAMLDCVEKDSLVGGTVLEVGKNTTRPVLVFNDPGPNMTPGAGIIASNVAQAVDVVWDRLADNSIWAAL</sequence>
<dbReference type="SUPFAM" id="SSF51735">
    <property type="entry name" value="NAD(P)-binding Rossmann-fold domains"/>
    <property type="match status" value="1"/>
</dbReference>
<dbReference type="InterPro" id="IPR036291">
    <property type="entry name" value="NAD(P)-bd_dom_sf"/>
</dbReference>